<dbReference type="GO" id="GO:0004563">
    <property type="term" value="F:beta-N-acetylhexosaminidase activity"/>
    <property type="evidence" value="ECO:0007669"/>
    <property type="project" value="UniProtKB-EC"/>
</dbReference>
<evidence type="ECO:0000256" key="6">
    <source>
        <dbReference type="PIRSR" id="PIRSR625705-1"/>
    </source>
</evidence>
<reference evidence="10 11" key="1">
    <citation type="submission" date="2020-02" db="EMBL/GenBank/DDBJ databases">
        <title>Genome assembly of a novel Clostridium senegalense strain.</title>
        <authorList>
            <person name="Gupta T.B."/>
            <person name="Jauregui R."/>
            <person name="Maclean P."/>
            <person name="Nawarathana A."/>
            <person name="Brightwell G."/>
        </authorList>
    </citation>
    <scope>NUCLEOTIDE SEQUENCE [LARGE SCALE GENOMIC DNA]</scope>
    <source>
        <strain evidence="10 11">AGRFS4</strain>
    </source>
</reference>
<evidence type="ECO:0000256" key="4">
    <source>
        <dbReference type="ARBA" id="ARBA00022801"/>
    </source>
</evidence>
<evidence type="ECO:0000313" key="11">
    <source>
        <dbReference type="Proteomes" id="UP000481872"/>
    </source>
</evidence>
<feature type="domain" description="Beta-hexosaminidase bacterial type N-terminal" evidence="9">
    <location>
        <begin position="49"/>
        <end position="187"/>
    </location>
</feature>
<comment type="catalytic activity">
    <reaction evidence="1">
        <text>Hydrolysis of terminal non-reducing N-acetyl-D-hexosamine residues in N-acetyl-beta-D-hexosaminides.</text>
        <dbReference type="EC" id="3.2.1.52"/>
    </reaction>
</comment>
<comment type="caution">
    <text evidence="10">The sequence shown here is derived from an EMBL/GenBank/DDBJ whole genome shotgun (WGS) entry which is preliminary data.</text>
</comment>
<evidence type="ECO:0000256" key="3">
    <source>
        <dbReference type="ARBA" id="ARBA00012663"/>
    </source>
</evidence>
<evidence type="ECO:0000313" key="10">
    <source>
        <dbReference type="EMBL" id="NEU05310.1"/>
    </source>
</evidence>
<dbReference type="InterPro" id="IPR015882">
    <property type="entry name" value="HEX_bac_N"/>
</dbReference>
<comment type="similarity">
    <text evidence="2">Belongs to the glycosyl hydrolase 20 family.</text>
</comment>
<feature type="domain" description="Glycoside hydrolase family 20 catalytic" evidence="8">
    <location>
        <begin position="191"/>
        <end position="499"/>
    </location>
</feature>
<protein>
    <recommendedName>
        <fullName evidence="3">beta-N-acetylhexosaminidase</fullName>
        <ecNumber evidence="3">3.2.1.52</ecNumber>
    </recommendedName>
</protein>
<keyword evidence="7" id="KW-0812">Transmembrane</keyword>
<gene>
    <name evidence="10" type="ORF">G3M99_10685</name>
</gene>
<feature type="transmembrane region" description="Helical" evidence="7">
    <location>
        <begin position="12"/>
        <end position="30"/>
    </location>
</feature>
<dbReference type="EMBL" id="JAAGPU010000018">
    <property type="protein sequence ID" value="NEU05310.1"/>
    <property type="molecule type" value="Genomic_DNA"/>
</dbReference>
<keyword evidence="5" id="KW-0326">Glycosidase</keyword>
<feature type="active site" description="Proton donor" evidence="6">
    <location>
        <position position="354"/>
    </location>
</feature>
<dbReference type="SUPFAM" id="SSF51445">
    <property type="entry name" value="(Trans)glycosidases"/>
    <property type="match status" value="1"/>
</dbReference>
<dbReference type="InterPro" id="IPR025705">
    <property type="entry name" value="Beta_hexosaminidase_sua/sub"/>
</dbReference>
<dbReference type="CDD" id="cd06568">
    <property type="entry name" value="GH20_SpHex_like"/>
    <property type="match status" value="1"/>
</dbReference>
<dbReference type="InterPro" id="IPR015883">
    <property type="entry name" value="Glyco_hydro_20_cat"/>
</dbReference>
<dbReference type="SUPFAM" id="SSF55545">
    <property type="entry name" value="beta-N-acetylhexosaminidase-like domain"/>
    <property type="match status" value="1"/>
</dbReference>
<dbReference type="GO" id="GO:0030203">
    <property type="term" value="P:glycosaminoglycan metabolic process"/>
    <property type="evidence" value="ECO:0007669"/>
    <property type="project" value="TreeGrafter"/>
</dbReference>
<dbReference type="Pfam" id="PF02838">
    <property type="entry name" value="Glyco_hydro_20b"/>
    <property type="match status" value="1"/>
</dbReference>
<dbReference type="PRINTS" id="PR00738">
    <property type="entry name" value="GLHYDRLASE20"/>
</dbReference>
<organism evidence="10 11">
    <name type="scientific">Clostridium senegalense</name>
    <dbReference type="NCBI Taxonomy" id="1465809"/>
    <lineage>
        <taxon>Bacteria</taxon>
        <taxon>Bacillati</taxon>
        <taxon>Bacillota</taxon>
        <taxon>Clostridia</taxon>
        <taxon>Eubacteriales</taxon>
        <taxon>Clostridiaceae</taxon>
        <taxon>Clostridium</taxon>
    </lineage>
</organism>
<evidence type="ECO:0000256" key="5">
    <source>
        <dbReference type="ARBA" id="ARBA00023295"/>
    </source>
</evidence>
<accession>A0A6M0H3I4</accession>
<name>A0A6M0H3I4_9CLOT</name>
<dbReference type="RefSeq" id="WP_199870163.1">
    <property type="nucleotide sequence ID" value="NZ_JAAGPU010000018.1"/>
</dbReference>
<dbReference type="Pfam" id="PF00728">
    <property type="entry name" value="Glyco_hydro_20"/>
    <property type="match status" value="1"/>
</dbReference>
<dbReference type="EC" id="3.2.1.52" evidence="3"/>
<dbReference type="GO" id="GO:0016020">
    <property type="term" value="C:membrane"/>
    <property type="evidence" value="ECO:0007669"/>
    <property type="project" value="TreeGrafter"/>
</dbReference>
<dbReference type="InterPro" id="IPR017853">
    <property type="entry name" value="GH"/>
</dbReference>
<dbReference type="Gene3D" id="3.20.20.80">
    <property type="entry name" value="Glycosidases"/>
    <property type="match status" value="1"/>
</dbReference>
<dbReference type="GO" id="GO:0005975">
    <property type="term" value="P:carbohydrate metabolic process"/>
    <property type="evidence" value="ECO:0007669"/>
    <property type="project" value="InterPro"/>
</dbReference>
<dbReference type="AlphaFoldDB" id="A0A6M0H3I4"/>
<evidence type="ECO:0000256" key="1">
    <source>
        <dbReference type="ARBA" id="ARBA00001231"/>
    </source>
</evidence>
<evidence type="ECO:0000256" key="2">
    <source>
        <dbReference type="ARBA" id="ARBA00006285"/>
    </source>
</evidence>
<keyword evidence="7" id="KW-1133">Transmembrane helix</keyword>
<proteinExistence type="inferred from homology"/>
<evidence type="ECO:0000259" key="9">
    <source>
        <dbReference type="Pfam" id="PF02838"/>
    </source>
</evidence>
<dbReference type="PANTHER" id="PTHR22600">
    <property type="entry name" value="BETA-HEXOSAMINIDASE"/>
    <property type="match status" value="1"/>
</dbReference>
<keyword evidence="11" id="KW-1185">Reference proteome</keyword>
<dbReference type="Gene3D" id="3.30.379.10">
    <property type="entry name" value="Chitobiase/beta-hexosaminidase domain 2-like"/>
    <property type="match status" value="1"/>
</dbReference>
<sequence length="538" mass="61330">MKNIYTKHLKTVYILIVFLVLVAVSSIIILDENNKVEPTFSMQSNIVNNIIPKPLNYESGEGAFTLTKNSSIYVKGNTEEETEEIVKIAEFLKEKLKPSTGFELKIVKGNNVPSGSIYLTTVGANKDKGNEGYEVITTPENVKIIGYKPEGIFRGVQTLRQLLPSDIEKNTVTADVKWTIPVSTIKDKPEYEYRGVMIDVARHFFTVDEIKRQIDLAAQYKINKVHLHLSDDQGWRLEIKKWPDLTNIGGSTQVGGGPGGYYTQEQFKDLVKYAAERYIEIVPEFDMPGHTNAALASYGFLNKDGQKKPLYTDTKVGFSSLMTDDEKTYEFIEDIIREVSEISPSKYIHIGGDEADSTKKEDYDYFVGRVSKIVEKYGKTAIGWDPIDTSSKINSSVILQNWKDSNEAARAKNMKMIISIAEKAYLDMKYNENTPYGLDWAGYIPVETAYKWDPTDYAPKELVLGVEAPLWTETILNTEAMDYMIYPRLLGYSEIGWTPKNARNWDEYKNRLKSQGERMKNQGINYYKDENIWTVEKK</sequence>
<evidence type="ECO:0000256" key="7">
    <source>
        <dbReference type="SAM" id="Phobius"/>
    </source>
</evidence>
<dbReference type="Proteomes" id="UP000481872">
    <property type="component" value="Unassembled WGS sequence"/>
</dbReference>
<dbReference type="InterPro" id="IPR029018">
    <property type="entry name" value="Hex-like_dom2"/>
</dbReference>
<keyword evidence="4 10" id="KW-0378">Hydrolase</keyword>
<keyword evidence="7" id="KW-0472">Membrane</keyword>
<evidence type="ECO:0000259" key="8">
    <source>
        <dbReference type="Pfam" id="PF00728"/>
    </source>
</evidence>
<dbReference type="PIRSF" id="PIRSF001093">
    <property type="entry name" value="B-hxosamndse_ab_euk"/>
    <property type="match status" value="1"/>
</dbReference>
<dbReference type="PANTHER" id="PTHR22600:SF57">
    <property type="entry name" value="BETA-N-ACETYLHEXOSAMINIDASE"/>
    <property type="match status" value="1"/>
</dbReference>